<accession>A0A653IG45</accession>
<keyword evidence="2" id="KW-1185">Reference proteome</keyword>
<evidence type="ECO:0000313" key="1">
    <source>
        <dbReference type="EMBL" id="VWX37583.1"/>
    </source>
</evidence>
<dbReference type="RefSeq" id="WP_029330165.1">
    <property type="nucleotide sequence ID" value="NZ_LR732312.1"/>
</dbReference>
<evidence type="ECO:0000313" key="2">
    <source>
        <dbReference type="Proteomes" id="UP000439752"/>
    </source>
</evidence>
<dbReference type="Proteomes" id="UP000439752">
    <property type="component" value="Unassembled WGS sequence"/>
</dbReference>
<dbReference type="EMBL" id="CABWKQ010000027">
    <property type="protein sequence ID" value="VWX37583.1"/>
    <property type="molecule type" value="Genomic_DNA"/>
</dbReference>
<proteinExistence type="predicted"/>
<protein>
    <submittedName>
        <fullName evidence="1">Uncharacterized protein</fullName>
    </submittedName>
</protein>
<organism evidence="1 2">
    <name type="scientific">Exiguobacterium oxidotolerans</name>
    <dbReference type="NCBI Taxonomy" id="223958"/>
    <lineage>
        <taxon>Bacteria</taxon>
        <taxon>Bacillati</taxon>
        <taxon>Bacillota</taxon>
        <taxon>Bacilli</taxon>
        <taxon>Bacillales</taxon>
        <taxon>Bacillales Family XII. Incertae Sedis</taxon>
        <taxon>Exiguobacterium</taxon>
    </lineage>
</organism>
<sequence>MNKEDHQLARKLLTTYLTGTQLSTIHLASFVSLDFINLYDAMNPEISLRIETDRLYYGDVESSKDWVVRHMTKEEMLHLIVTLHTERITGVRIGKTIPHLFLTFSSGKTLVVNGSDTYYESWTVDLRLNAEATASIVAVPGDELAVFASDNALFQDRVTD</sequence>
<dbReference type="AlphaFoldDB" id="A0A653IG45"/>
<gene>
    <name evidence="1" type="ORF">EXIGUO9Y_330007</name>
</gene>
<name>A0A653IG45_9BACL</name>
<reference evidence="1 2" key="1">
    <citation type="submission" date="2019-10" db="EMBL/GenBank/DDBJ databases">
        <authorList>
            <person name="Karimi E."/>
        </authorList>
    </citation>
    <scope>NUCLEOTIDE SEQUENCE [LARGE SCALE GENOMIC DNA]</scope>
    <source>
        <strain evidence="1">Exiguobacterium sp. 9Y</strain>
    </source>
</reference>